<evidence type="ECO:0000256" key="3">
    <source>
        <dbReference type="PROSITE-ProRule" id="PRU00317"/>
    </source>
</evidence>
<proteinExistence type="predicted"/>
<protein>
    <submittedName>
        <fullName evidence="4">Uncharacterized protein</fullName>
    </submittedName>
</protein>
<comment type="caution">
    <text evidence="4">The sequence shown here is derived from an EMBL/GenBank/DDBJ whole genome shotgun (WGS) entry which is preliminary data.</text>
</comment>
<gene>
    <name evidence="4" type="ORF">POTOM_040090</name>
</gene>
<name>A0A8X7Z4F4_POPTO</name>
<dbReference type="InterPro" id="IPR001313">
    <property type="entry name" value="Pumilio_RNA-bd_rpt"/>
</dbReference>
<dbReference type="EMBL" id="JAAWWB010000021">
    <property type="protein sequence ID" value="KAG6756655.1"/>
    <property type="molecule type" value="Genomic_DNA"/>
</dbReference>
<dbReference type="Pfam" id="PF00806">
    <property type="entry name" value="PUF"/>
    <property type="match status" value="2"/>
</dbReference>
<keyword evidence="5" id="KW-1185">Reference proteome</keyword>
<evidence type="ECO:0000256" key="2">
    <source>
        <dbReference type="ARBA" id="ARBA00022884"/>
    </source>
</evidence>
<evidence type="ECO:0000313" key="4">
    <source>
        <dbReference type="EMBL" id="KAG6756655.1"/>
    </source>
</evidence>
<sequence length="271" mass="30076">MFFSMEKSSGSSVTVLKAQTQCLLLLQALLSKTLCFALKKGIRGTRNYVLADIGGSLPSIQDTRMNGLQQYRPSSILQPGEGSFVLNHSSLSGSVLYEGTSRVGSNLGGTDFSMIGSYVVSEYFNQLGAEDNKSAKISTPGYLSINAVFLSQDPEGNYVVQKVISLNKRNMSSALRLLRNHLIAERRQSYRPKMLGYRIEELVIEDYLSKTNKPLHASKDEFGSYVIQKALKVTKQSGSLQPHFSFLQAGCGRNVFNLITLRNHRHIKTYC</sequence>
<feature type="repeat" description="Pumilio" evidence="3">
    <location>
        <begin position="142"/>
        <end position="179"/>
    </location>
</feature>
<reference evidence="4" key="1">
    <citation type="journal article" date="2020" name="bioRxiv">
        <title>Hybrid origin of Populus tomentosa Carr. identified through genome sequencing and phylogenomic analysis.</title>
        <authorList>
            <person name="An X."/>
            <person name="Gao K."/>
            <person name="Chen Z."/>
            <person name="Li J."/>
            <person name="Yang X."/>
            <person name="Yang X."/>
            <person name="Zhou J."/>
            <person name="Guo T."/>
            <person name="Zhao T."/>
            <person name="Huang S."/>
            <person name="Miao D."/>
            <person name="Khan W.U."/>
            <person name="Rao P."/>
            <person name="Ye M."/>
            <person name="Lei B."/>
            <person name="Liao W."/>
            <person name="Wang J."/>
            <person name="Ji L."/>
            <person name="Li Y."/>
            <person name="Guo B."/>
            <person name="Mustafa N.S."/>
            <person name="Li S."/>
            <person name="Yun Q."/>
            <person name="Keller S.R."/>
            <person name="Mao J."/>
            <person name="Zhang R."/>
            <person name="Strauss S.H."/>
        </authorList>
    </citation>
    <scope>NUCLEOTIDE SEQUENCE</scope>
    <source>
        <strain evidence="4">GM15</strain>
        <tissue evidence="4">Leaf</tissue>
    </source>
</reference>
<evidence type="ECO:0000313" key="5">
    <source>
        <dbReference type="Proteomes" id="UP000886885"/>
    </source>
</evidence>
<dbReference type="AlphaFoldDB" id="A0A8X7Z4F4"/>
<evidence type="ECO:0000256" key="1">
    <source>
        <dbReference type="ARBA" id="ARBA00022737"/>
    </source>
</evidence>
<dbReference type="OrthoDB" id="668540at2759"/>
<keyword evidence="2" id="KW-0694">RNA-binding</keyword>
<dbReference type="Proteomes" id="UP000886885">
    <property type="component" value="Chromosome 11A"/>
</dbReference>
<dbReference type="PROSITE" id="PS50302">
    <property type="entry name" value="PUM"/>
    <property type="match status" value="1"/>
</dbReference>
<keyword evidence="1" id="KW-0677">Repeat</keyword>
<accession>A0A8X7Z4F4</accession>
<organism evidence="4 5">
    <name type="scientific">Populus tomentosa</name>
    <name type="common">Chinese white poplar</name>
    <dbReference type="NCBI Taxonomy" id="118781"/>
    <lineage>
        <taxon>Eukaryota</taxon>
        <taxon>Viridiplantae</taxon>
        <taxon>Streptophyta</taxon>
        <taxon>Embryophyta</taxon>
        <taxon>Tracheophyta</taxon>
        <taxon>Spermatophyta</taxon>
        <taxon>Magnoliopsida</taxon>
        <taxon>eudicotyledons</taxon>
        <taxon>Gunneridae</taxon>
        <taxon>Pentapetalae</taxon>
        <taxon>rosids</taxon>
        <taxon>fabids</taxon>
        <taxon>Malpighiales</taxon>
        <taxon>Salicaceae</taxon>
        <taxon>Saliceae</taxon>
        <taxon>Populus</taxon>
    </lineage>
</organism>
<dbReference type="GO" id="GO:0003723">
    <property type="term" value="F:RNA binding"/>
    <property type="evidence" value="ECO:0007669"/>
    <property type="project" value="UniProtKB-KW"/>
</dbReference>